<organism evidence="1">
    <name type="scientific">uncultured Caudovirales phage</name>
    <dbReference type="NCBI Taxonomy" id="2100421"/>
    <lineage>
        <taxon>Viruses</taxon>
        <taxon>Duplodnaviria</taxon>
        <taxon>Heunggongvirae</taxon>
        <taxon>Uroviricota</taxon>
        <taxon>Caudoviricetes</taxon>
        <taxon>Peduoviridae</taxon>
        <taxon>Maltschvirus</taxon>
        <taxon>Maltschvirus maltsch</taxon>
    </lineage>
</organism>
<reference evidence="1" key="1">
    <citation type="submission" date="2020-04" db="EMBL/GenBank/DDBJ databases">
        <authorList>
            <person name="Chiriac C."/>
            <person name="Salcher M."/>
            <person name="Ghai R."/>
            <person name="Kavagutti S V."/>
        </authorList>
    </citation>
    <scope>NUCLEOTIDE SEQUENCE</scope>
</reference>
<proteinExistence type="predicted"/>
<accession>A0A6J5LBC2</accession>
<protein>
    <submittedName>
        <fullName evidence="1">Uncharacterized protein</fullName>
    </submittedName>
</protein>
<name>A0A6J5LBC2_9CAUD</name>
<gene>
    <name evidence="1" type="ORF">UFOVP132_2</name>
</gene>
<dbReference type="EMBL" id="LR796247">
    <property type="protein sequence ID" value="CAB4130623.1"/>
    <property type="molecule type" value="Genomic_DNA"/>
</dbReference>
<sequence length="79" mass="9345">MNDNTLLLTINEIKEIYRAGVRRGEHEECACRWGSRAIGDHYDELVGTIHEIVNKGKDFWEDPDYITWDTIESWFKESK</sequence>
<evidence type="ECO:0000313" key="1">
    <source>
        <dbReference type="EMBL" id="CAB4130623.1"/>
    </source>
</evidence>